<gene>
    <name evidence="1" type="ORF">Pmani_032630</name>
</gene>
<protein>
    <submittedName>
        <fullName evidence="1">Uncharacterized protein</fullName>
    </submittedName>
</protein>
<proteinExistence type="predicted"/>
<accession>A0AAE1TQW8</accession>
<name>A0AAE1TQW8_9EUCA</name>
<sequence>MDQNNLYIVPSCAECVVVYVHHHQQLAGVASRPTPVYQSLFTWVLLCHTSLLVGVTTVEFIQIHPTTPHHICYLHPYNTLHHHICQISSTPLFISVGECEDEWRESGRRVVEEGHTWRESGRRRVVKEGESGGRRRLRVEGHKWRESGGRRVVEEEGDTWKRSGLELRKMANVLDRRGWKAWLLTRKSDVCFSCVWVCLLALLSPLLYPGSSSHSN</sequence>
<evidence type="ECO:0000313" key="1">
    <source>
        <dbReference type="EMBL" id="KAK4294768.1"/>
    </source>
</evidence>
<dbReference type="AlphaFoldDB" id="A0AAE1TQW8"/>
<comment type="caution">
    <text evidence="1">The sequence shown here is derived from an EMBL/GenBank/DDBJ whole genome shotgun (WGS) entry which is preliminary data.</text>
</comment>
<keyword evidence="2" id="KW-1185">Reference proteome</keyword>
<organism evidence="1 2">
    <name type="scientific">Petrolisthes manimaculis</name>
    <dbReference type="NCBI Taxonomy" id="1843537"/>
    <lineage>
        <taxon>Eukaryota</taxon>
        <taxon>Metazoa</taxon>
        <taxon>Ecdysozoa</taxon>
        <taxon>Arthropoda</taxon>
        <taxon>Crustacea</taxon>
        <taxon>Multicrustacea</taxon>
        <taxon>Malacostraca</taxon>
        <taxon>Eumalacostraca</taxon>
        <taxon>Eucarida</taxon>
        <taxon>Decapoda</taxon>
        <taxon>Pleocyemata</taxon>
        <taxon>Anomura</taxon>
        <taxon>Galatheoidea</taxon>
        <taxon>Porcellanidae</taxon>
        <taxon>Petrolisthes</taxon>
    </lineage>
</organism>
<dbReference type="EMBL" id="JAWZYT010004204">
    <property type="protein sequence ID" value="KAK4294768.1"/>
    <property type="molecule type" value="Genomic_DNA"/>
</dbReference>
<reference evidence="1" key="1">
    <citation type="submission" date="2023-11" db="EMBL/GenBank/DDBJ databases">
        <title>Genome assemblies of two species of porcelain crab, Petrolisthes cinctipes and Petrolisthes manimaculis (Anomura: Porcellanidae).</title>
        <authorList>
            <person name="Angst P."/>
        </authorList>
    </citation>
    <scope>NUCLEOTIDE SEQUENCE</scope>
    <source>
        <strain evidence="1">PB745_02</strain>
        <tissue evidence="1">Gill</tissue>
    </source>
</reference>
<dbReference type="Proteomes" id="UP001292094">
    <property type="component" value="Unassembled WGS sequence"/>
</dbReference>
<evidence type="ECO:0000313" key="2">
    <source>
        <dbReference type="Proteomes" id="UP001292094"/>
    </source>
</evidence>